<sequence length="170" mass="18534">MFLSHSSIPAISLEGEFGAGPVVDNIPVHGIPVKSSKKIFLPNAMRFFPSAETGSTKFARPRQAGLHGCCHGTVDLRFHSLPDRGSSKPTWSSEDLQLLEGSPHRVLVLSKRLRNRMPMETAAMIARQRSSNEVNGEGAVPRDDKASLPDASSFANWPFAEVVYGVRSHV</sequence>
<gene>
    <name evidence="1" type="ORF">DSTB1V02_LOCUS10035</name>
</gene>
<evidence type="ECO:0000313" key="2">
    <source>
        <dbReference type="Proteomes" id="UP000677054"/>
    </source>
</evidence>
<keyword evidence="2" id="KW-1185">Reference proteome</keyword>
<dbReference type="EMBL" id="LR902267">
    <property type="protein sequence ID" value="CAD7250253.1"/>
    <property type="molecule type" value="Genomic_DNA"/>
</dbReference>
<accession>A0A7R9AA71</accession>
<dbReference type="AlphaFoldDB" id="A0A7R9AA71"/>
<reference evidence="1" key="1">
    <citation type="submission" date="2020-11" db="EMBL/GenBank/DDBJ databases">
        <authorList>
            <person name="Tran Van P."/>
        </authorList>
    </citation>
    <scope>NUCLEOTIDE SEQUENCE</scope>
</reference>
<evidence type="ECO:0000313" key="1">
    <source>
        <dbReference type="EMBL" id="CAD7250253.1"/>
    </source>
</evidence>
<name>A0A7R9AA71_9CRUS</name>
<organism evidence="1">
    <name type="scientific">Darwinula stevensoni</name>
    <dbReference type="NCBI Taxonomy" id="69355"/>
    <lineage>
        <taxon>Eukaryota</taxon>
        <taxon>Metazoa</taxon>
        <taxon>Ecdysozoa</taxon>
        <taxon>Arthropoda</taxon>
        <taxon>Crustacea</taxon>
        <taxon>Oligostraca</taxon>
        <taxon>Ostracoda</taxon>
        <taxon>Podocopa</taxon>
        <taxon>Podocopida</taxon>
        <taxon>Darwinulocopina</taxon>
        <taxon>Darwinuloidea</taxon>
        <taxon>Darwinulidae</taxon>
        <taxon>Darwinula</taxon>
    </lineage>
</organism>
<protein>
    <submittedName>
        <fullName evidence="1">Uncharacterized protein</fullName>
    </submittedName>
</protein>
<dbReference type="Proteomes" id="UP000677054">
    <property type="component" value="Unassembled WGS sequence"/>
</dbReference>
<proteinExistence type="predicted"/>
<dbReference type="EMBL" id="CAJPEV010002750">
    <property type="protein sequence ID" value="CAG0897932.1"/>
    <property type="molecule type" value="Genomic_DNA"/>
</dbReference>